<dbReference type="InterPro" id="IPR012677">
    <property type="entry name" value="Nucleotide-bd_a/b_plait_sf"/>
</dbReference>
<dbReference type="CDD" id="cd12232">
    <property type="entry name" value="RRM3_U2AF65"/>
    <property type="match status" value="1"/>
</dbReference>
<evidence type="ECO:0000256" key="1">
    <source>
        <dbReference type="ARBA" id="ARBA00022664"/>
    </source>
</evidence>
<protein>
    <recommendedName>
        <fullName evidence="6">RRM domain-containing protein</fullName>
    </recommendedName>
</protein>
<evidence type="ECO:0000256" key="5">
    <source>
        <dbReference type="SAM" id="Coils"/>
    </source>
</evidence>
<name>A0AAD9IMU5_PROWI</name>
<reference evidence="7" key="1">
    <citation type="submission" date="2021-01" db="EMBL/GenBank/DDBJ databases">
        <authorList>
            <person name="Eckstrom K.M.E."/>
        </authorList>
    </citation>
    <scope>NUCLEOTIDE SEQUENCE</scope>
    <source>
        <strain evidence="7">UVCC 0001</strain>
    </source>
</reference>
<keyword evidence="5" id="KW-0175">Coiled coil</keyword>
<proteinExistence type="predicted"/>
<dbReference type="AlphaFoldDB" id="A0AAD9IMU5"/>
<gene>
    <name evidence="7" type="ORF">QBZ16_002005</name>
</gene>
<keyword evidence="3" id="KW-0508">mRNA splicing</keyword>
<dbReference type="InterPro" id="IPR035979">
    <property type="entry name" value="RBD_domain_sf"/>
</dbReference>
<keyword evidence="1" id="KW-0507">mRNA processing</keyword>
<dbReference type="InterPro" id="IPR000504">
    <property type="entry name" value="RRM_dom"/>
</dbReference>
<dbReference type="EMBL" id="JASFZW010000002">
    <property type="protein sequence ID" value="KAK2079610.1"/>
    <property type="molecule type" value="Genomic_DNA"/>
</dbReference>
<dbReference type="SUPFAM" id="SSF54928">
    <property type="entry name" value="RNA-binding domain, RBD"/>
    <property type="match status" value="1"/>
</dbReference>
<evidence type="ECO:0000313" key="7">
    <source>
        <dbReference type="EMBL" id="KAK2079610.1"/>
    </source>
</evidence>
<keyword evidence="2 4" id="KW-0694">RNA-binding</keyword>
<organism evidence="7 8">
    <name type="scientific">Prototheca wickerhamii</name>
    <dbReference type="NCBI Taxonomy" id="3111"/>
    <lineage>
        <taxon>Eukaryota</taxon>
        <taxon>Viridiplantae</taxon>
        <taxon>Chlorophyta</taxon>
        <taxon>core chlorophytes</taxon>
        <taxon>Trebouxiophyceae</taxon>
        <taxon>Chlorellales</taxon>
        <taxon>Chlorellaceae</taxon>
        <taxon>Prototheca</taxon>
    </lineage>
</organism>
<evidence type="ECO:0000313" key="8">
    <source>
        <dbReference type="Proteomes" id="UP001255856"/>
    </source>
</evidence>
<sequence length="397" mass="41825">MTQQQQQQLAQQQQQAAALQKQLLAQQMLAGGGLAGLALGAGLGAAPVSDKKQREVYIGNLAVGQVTGEMLREFFNQAFAHMVPDPVAQPPVTRSAMDPQSRYAFMEFFTEEMTLAALAMDKAVELCGRAMHVGRPKGWVPPAPAAEPAALVAPAPLAAAPAQRRSLLLSNALPCGQLRAREDREVLADEVREEAARHGAVEAVAVPEPPPGVQDGMPGRVYVRYASPADAKAAVAIFHGRTLDDNVIKAVLVPDDEWDGSRGGAWVSRHSSIAGIPLPGLYSMTPLPAGITGLSALNPALSTLIQTNPGVSAILVSTINEEENCGVESEESVSLVYSADGVSLGEAFLSFSGPKARLRLGLAMDTSVMPATGLPIEVLTAVKEDMQRRIMSGCVLK</sequence>
<evidence type="ECO:0000256" key="4">
    <source>
        <dbReference type="PROSITE-ProRule" id="PRU00176"/>
    </source>
</evidence>
<dbReference type="SMART" id="SM00360">
    <property type="entry name" value="RRM"/>
    <property type="match status" value="2"/>
</dbReference>
<evidence type="ECO:0000259" key="6">
    <source>
        <dbReference type="PROSITE" id="PS50102"/>
    </source>
</evidence>
<keyword evidence="8" id="KW-1185">Reference proteome</keyword>
<dbReference type="PANTHER" id="PTHR23139">
    <property type="entry name" value="RNA-BINDING PROTEIN"/>
    <property type="match status" value="1"/>
</dbReference>
<evidence type="ECO:0000256" key="3">
    <source>
        <dbReference type="ARBA" id="ARBA00023187"/>
    </source>
</evidence>
<dbReference type="Gene3D" id="3.30.70.330">
    <property type="match status" value="2"/>
</dbReference>
<dbReference type="GO" id="GO:0003723">
    <property type="term" value="F:RNA binding"/>
    <property type="evidence" value="ECO:0007669"/>
    <property type="project" value="UniProtKB-UniRule"/>
</dbReference>
<evidence type="ECO:0000256" key="2">
    <source>
        <dbReference type="ARBA" id="ARBA00022884"/>
    </source>
</evidence>
<dbReference type="PROSITE" id="PS50102">
    <property type="entry name" value="RRM"/>
    <property type="match status" value="1"/>
</dbReference>
<feature type="domain" description="RRM" evidence="6">
    <location>
        <begin position="54"/>
        <end position="138"/>
    </location>
</feature>
<comment type="caution">
    <text evidence="7">The sequence shown here is derived from an EMBL/GenBank/DDBJ whole genome shotgun (WGS) entry which is preliminary data.</text>
</comment>
<accession>A0AAD9IMU5</accession>
<dbReference type="Proteomes" id="UP001255856">
    <property type="component" value="Unassembled WGS sequence"/>
</dbReference>
<dbReference type="GO" id="GO:0008380">
    <property type="term" value="P:RNA splicing"/>
    <property type="evidence" value="ECO:0007669"/>
    <property type="project" value="UniProtKB-KW"/>
</dbReference>
<dbReference type="GO" id="GO:0006397">
    <property type="term" value="P:mRNA processing"/>
    <property type="evidence" value="ECO:0007669"/>
    <property type="project" value="UniProtKB-KW"/>
</dbReference>
<feature type="coiled-coil region" evidence="5">
    <location>
        <begin position="2"/>
        <end position="29"/>
    </location>
</feature>